<name>A0A1T0CNB8_9GAMM</name>
<reference evidence="1 2" key="1">
    <citation type="submission" date="2017-02" db="EMBL/GenBank/DDBJ databases">
        <title>Draft genome sequence of Moraxella porci CCUG 54912T type strain.</title>
        <authorList>
            <person name="Salva-Serra F."/>
            <person name="Engstrom-Jakobsson H."/>
            <person name="Thorell K."/>
            <person name="Jaen-Luchoro D."/>
            <person name="Gonzales-Siles L."/>
            <person name="Karlsson R."/>
            <person name="Yazdan S."/>
            <person name="Boulund F."/>
            <person name="Johnning A."/>
            <person name="Engstrand L."/>
            <person name="Kristiansson E."/>
            <person name="Moore E."/>
        </authorList>
    </citation>
    <scope>NUCLEOTIDE SEQUENCE [LARGE SCALE GENOMIC DNA]</scope>
    <source>
        <strain evidence="1 2">CCUG 54912</strain>
    </source>
</reference>
<dbReference type="AlphaFoldDB" id="A0A1T0CNB8"/>
<gene>
    <name evidence="1" type="ORF">B0681_09375</name>
</gene>
<organism evidence="1 2">
    <name type="scientific">Moraxella porci DSM 25326</name>
    <dbReference type="NCBI Taxonomy" id="573983"/>
    <lineage>
        <taxon>Bacteria</taxon>
        <taxon>Pseudomonadati</taxon>
        <taxon>Pseudomonadota</taxon>
        <taxon>Gammaproteobacteria</taxon>
        <taxon>Moraxellales</taxon>
        <taxon>Moraxellaceae</taxon>
        <taxon>Moraxella</taxon>
    </lineage>
</organism>
<dbReference type="Proteomes" id="UP000190683">
    <property type="component" value="Unassembled WGS sequence"/>
</dbReference>
<sequence length="128" mass="14213">MGKKRQMIRRHVGIKVGLVALVVGVFDQLSMANSGVVYKSTGQHGEALFSQMPPIDRKFQAVPVYYLHPPLRAASDACRYLSINLQTLQSGGNIVEVDEQGRRRPMSAEAIQAKITDIQDAVREHCHD</sequence>
<accession>A0A1T0CNB8</accession>
<comment type="caution">
    <text evidence="1">The sequence shown here is derived from an EMBL/GenBank/DDBJ whole genome shotgun (WGS) entry which is preliminary data.</text>
</comment>
<evidence type="ECO:0000313" key="2">
    <source>
        <dbReference type="Proteomes" id="UP000190683"/>
    </source>
</evidence>
<proteinExistence type="predicted"/>
<dbReference type="EMBL" id="MUYV01000012">
    <property type="protein sequence ID" value="OOS23825.1"/>
    <property type="molecule type" value="Genomic_DNA"/>
</dbReference>
<protein>
    <submittedName>
        <fullName evidence="1">Uncharacterized protein</fullName>
    </submittedName>
</protein>
<keyword evidence="2" id="KW-1185">Reference proteome</keyword>
<evidence type="ECO:0000313" key="1">
    <source>
        <dbReference type="EMBL" id="OOS23825.1"/>
    </source>
</evidence>